<dbReference type="PIRSF" id="PIRSF028513">
    <property type="entry name" value="LptC"/>
    <property type="match status" value="1"/>
</dbReference>
<evidence type="ECO:0000256" key="2">
    <source>
        <dbReference type="ARBA" id="ARBA00022519"/>
    </source>
</evidence>
<evidence type="ECO:0000313" key="8">
    <source>
        <dbReference type="EMBL" id="QIQ22324.1"/>
    </source>
</evidence>
<dbReference type="KEGG" id="orb:IPMB12_11875"/>
<sequence length="190" mass="21595">MNKKSWIYIILIVLAISIYYYQTGPDAVDYDPSLSASEAPTYQSNDMLTVVYDPSGDLLYKIVATKVQYFENTGETHFENPNVTLYDKEKSASWNAKSNTAILTKNRILYLYEQVEFNNLTPNAQLERISMDNAKVNLITQIITSEDEVKIQGPGFYSTGDKLRGNLREKTANLLENVKTYYGGQLTTEE</sequence>
<dbReference type="RefSeq" id="WP_166917620.1">
    <property type="nucleotide sequence ID" value="NZ_CP050253.1"/>
</dbReference>
<dbReference type="PANTHER" id="PTHR37481">
    <property type="entry name" value="LIPOPOLYSACCHARIDE EXPORT SYSTEM PROTEIN LPTC"/>
    <property type="match status" value="1"/>
</dbReference>
<dbReference type="GO" id="GO:0017089">
    <property type="term" value="F:glycolipid transfer activity"/>
    <property type="evidence" value="ECO:0007669"/>
    <property type="project" value="TreeGrafter"/>
</dbReference>
<comment type="subunit">
    <text evidence="6">Component of the lipopolysaccharide transport and assembly complex. Interacts with LptA and the LptBFG transporter complex.</text>
</comment>
<dbReference type="InterPro" id="IPR010664">
    <property type="entry name" value="LipoPS_assembly_LptC-rel"/>
</dbReference>
<dbReference type="GO" id="GO:0030288">
    <property type="term" value="C:outer membrane-bounded periplasmic space"/>
    <property type="evidence" value="ECO:0007669"/>
    <property type="project" value="TreeGrafter"/>
</dbReference>
<dbReference type="InParanoid" id="A0A6G9IF45"/>
<evidence type="ECO:0000256" key="3">
    <source>
        <dbReference type="ARBA" id="ARBA00022692"/>
    </source>
</evidence>
<dbReference type="AlphaFoldDB" id="A0A6G9IF45"/>
<evidence type="ECO:0000313" key="9">
    <source>
        <dbReference type="Proteomes" id="UP000501168"/>
    </source>
</evidence>
<keyword evidence="1 6" id="KW-1003">Cell membrane</keyword>
<evidence type="ECO:0000256" key="5">
    <source>
        <dbReference type="ARBA" id="ARBA00023136"/>
    </source>
</evidence>
<dbReference type="InterPro" id="IPR026265">
    <property type="entry name" value="LptC"/>
</dbReference>
<keyword evidence="9" id="KW-1185">Reference proteome</keyword>
<reference evidence="8 9" key="1">
    <citation type="submission" date="2020-03" db="EMBL/GenBank/DDBJ databases">
        <title>Complete genome sequence of Orbus sp. IPMB12 (BCRC 80908).</title>
        <authorList>
            <person name="Lo W.-S."/>
            <person name="Chang T.-H."/>
            <person name="Kuo C.-H."/>
        </authorList>
    </citation>
    <scope>NUCLEOTIDE SEQUENCE [LARGE SCALE GENOMIC DNA]</scope>
    <source>
        <strain evidence="8 9">IPMB12</strain>
    </source>
</reference>
<comment type="function">
    <text evidence="7">Required for the translocation of lipopolysaccharide (LPS) from the inner membrane to the outer membrane.</text>
</comment>
<proteinExistence type="inferred from homology"/>
<keyword evidence="3 6" id="KW-0812">Transmembrane</keyword>
<evidence type="ECO:0000256" key="1">
    <source>
        <dbReference type="ARBA" id="ARBA00022475"/>
    </source>
</evidence>
<dbReference type="GO" id="GO:0015221">
    <property type="term" value="F:lipopolysaccharide transmembrane transporter activity"/>
    <property type="evidence" value="ECO:0007669"/>
    <property type="project" value="InterPro"/>
</dbReference>
<evidence type="ECO:0000256" key="7">
    <source>
        <dbReference type="PIRNR" id="PIRNR028513"/>
    </source>
</evidence>
<feature type="transmembrane region" description="Helical" evidence="6">
    <location>
        <begin position="5"/>
        <end position="22"/>
    </location>
</feature>
<comment type="subcellular location">
    <subcellularLocation>
        <location evidence="6">Cell inner membrane</location>
        <topology evidence="6">Single-pass membrane protein</topology>
    </subcellularLocation>
</comment>
<dbReference type="NCBIfam" id="TIGR04409">
    <property type="entry name" value="LptC_YrbK"/>
    <property type="match status" value="1"/>
</dbReference>
<dbReference type="Pfam" id="PF06835">
    <property type="entry name" value="LptC"/>
    <property type="match status" value="1"/>
</dbReference>
<dbReference type="HAMAP" id="MF_01915">
    <property type="entry name" value="LPS_assembly_LptC"/>
    <property type="match status" value="1"/>
</dbReference>
<keyword evidence="4 6" id="KW-1133">Transmembrane helix</keyword>
<dbReference type="PANTHER" id="PTHR37481:SF1">
    <property type="entry name" value="LIPOPOLYSACCHARIDE EXPORT SYSTEM PROTEIN LPTC"/>
    <property type="match status" value="1"/>
</dbReference>
<name>A0A6G9IF45_9GAMM</name>
<organism evidence="8 9">
    <name type="scientific">Zophobihabitans entericus</name>
    <dbReference type="NCBI Taxonomy" id="1635327"/>
    <lineage>
        <taxon>Bacteria</taxon>
        <taxon>Pseudomonadati</taxon>
        <taxon>Pseudomonadota</taxon>
        <taxon>Gammaproteobacteria</taxon>
        <taxon>Orbales</taxon>
        <taxon>Orbaceae</taxon>
        <taxon>Zophobihabitans</taxon>
    </lineage>
</organism>
<comment type="similarity">
    <text evidence="6 7">Belongs to the LptC family.</text>
</comment>
<evidence type="ECO:0000256" key="6">
    <source>
        <dbReference type="HAMAP-Rule" id="MF_01915"/>
    </source>
</evidence>
<dbReference type="InterPro" id="IPR052363">
    <property type="entry name" value="LPS_export_LptC"/>
</dbReference>
<evidence type="ECO:0000256" key="4">
    <source>
        <dbReference type="ARBA" id="ARBA00022989"/>
    </source>
</evidence>
<protein>
    <recommendedName>
        <fullName evidence="6 7">Lipopolysaccharide export system protein LptC</fullName>
    </recommendedName>
</protein>
<keyword evidence="2 6" id="KW-0997">Cell inner membrane</keyword>
<dbReference type="GO" id="GO:0005886">
    <property type="term" value="C:plasma membrane"/>
    <property type="evidence" value="ECO:0007669"/>
    <property type="project" value="UniProtKB-SubCell"/>
</dbReference>
<keyword evidence="5 6" id="KW-0472">Membrane</keyword>
<dbReference type="FunCoup" id="A0A6G9IF45">
    <property type="interactions" value="46"/>
</dbReference>
<dbReference type="EMBL" id="CP050253">
    <property type="protein sequence ID" value="QIQ22324.1"/>
    <property type="molecule type" value="Genomic_DNA"/>
</dbReference>
<accession>A0A6G9IF45</accession>
<dbReference type="Proteomes" id="UP000501168">
    <property type="component" value="Chromosome"/>
</dbReference>
<dbReference type="Gene3D" id="2.60.450.10">
    <property type="entry name" value="Lipopolysaccharide (LPS) transport protein A like domain"/>
    <property type="match status" value="1"/>
</dbReference>
<dbReference type="GO" id="GO:0043165">
    <property type="term" value="P:Gram-negative-bacterium-type cell outer membrane assembly"/>
    <property type="evidence" value="ECO:0007669"/>
    <property type="project" value="UniProtKB-UniRule"/>
</dbReference>
<gene>
    <name evidence="6 8" type="primary">lptC</name>
    <name evidence="8" type="ORF">IPMB12_11875</name>
</gene>
<comment type="function">
    <text evidence="6">Involved in the assembly of lipopolysaccharide (LPS). Required for the translocation of LPS from the inner membrane to the outer membrane. Facilitates the transfer of LPS from the inner membrane to the periplasmic protein LptA. Could be a docking site for LptA.</text>
</comment>